<reference evidence="5 6" key="1">
    <citation type="submission" date="2014-04" db="EMBL/GenBank/DDBJ databases">
        <title>Draft Genome Sequence of Synergistes jonesii.</title>
        <authorList>
            <person name="Coil D.A."/>
            <person name="Eisen J.A."/>
            <person name="Holland-Moritz H.E."/>
        </authorList>
    </citation>
    <scope>NUCLEOTIDE SEQUENCE [LARGE SCALE GENOMIC DNA]</scope>
    <source>
        <strain evidence="5 6">78-1</strain>
    </source>
</reference>
<dbReference type="Pfam" id="PF12838">
    <property type="entry name" value="Fer4_7"/>
    <property type="match status" value="1"/>
</dbReference>
<dbReference type="OrthoDB" id="9801699at2"/>
<evidence type="ECO:0000313" key="5">
    <source>
        <dbReference type="EMBL" id="KEJ92128.1"/>
    </source>
</evidence>
<dbReference type="SUPFAM" id="SSF54862">
    <property type="entry name" value="4Fe-4S ferredoxins"/>
    <property type="match status" value="1"/>
</dbReference>
<dbReference type="EMBL" id="JMKI01000035">
    <property type="protein sequence ID" value="KEJ92128.1"/>
    <property type="molecule type" value="Genomic_DNA"/>
</dbReference>
<dbReference type="PROSITE" id="PS00198">
    <property type="entry name" value="4FE4S_FER_1"/>
    <property type="match status" value="1"/>
</dbReference>
<dbReference type="STRING" id="2754.EH55_05745"/>
<dbReference type="Proteomes" id="UP000027665">
    <property type="component" value="Unassembled WGS sequence"/>
</dbReference>
<dbReference type="PROSITE" id="PS51379">
    <property type="entry name" value="4FE4S_FER_2"/>
    <property type="match status" value="1"/>
</dbReference>
<protein>
    <submittedName>
        <fullName evidence="5">4Fe-4S ferredoxin</fullName>
    </submittedName>
</protein>
<dbReference type="GeneID" id="90983788"/>
<dbReference type="RefSeq" id="WP_037976518.1">
    <property type="nucleotide sequence ID" value="NZ_JAWRIX010000003.1"/>
</dbReference>
<keyword evidence="1" id="KW-0479">Metal-binding</keyword>
<evidence type="ECO:0000256" key="3">
    <source>
        <dbReference type="ARBA" id="ARBA00023014"/>
    </source>
</evidence>
<name>A0A073IP49_9BACT</name>
<dbReference type="GO" id="GO:0051536">
    <property type="term" value="F:iron-sulfur cluster binding"/>
    <property type="evidence" value="ECO:0007669"/>
    <property type="project" value="UniProtKB-KW"/>
</dbReference>
<evidence type="ECO:0000259" key="4">
    <source>
        <dbReference type="PROSITE" id="PS51379"/>
    </source>
</evidence>
<keyword evidence="3" id="KW-0411">Iron-sulfur</keyword>
<feature type="domain" description="4Fe-4S ferredoxin-type" evidence="4">
    <location>
        <begin position="67"/>
        <end position="97"/>
    </location>
</feature>
<dbReference type="InterPro" id="IPR017900">
    <property type="entry name" value="4Fe4S_Fe_S_CS"/>
</dbReference>
<dbReference type="AlphaFoldDB" id="A0A073IP49"/>
<proteinExistence type="predicted"/>
<accession>A0A073IP49</accession>
<comment type="caution">
    <text evidence="5">The sequence shown here is derived from an EMBL/GenBank/DDBJ whole genome shotgun (WGS) entry which is preliminary data.</text>
</comment>
<dbReference type="eggNOG" id="COG2768">
    <property type="taxonomic scope" value="Bacteria"/>
</dbReference>
<dbReference type="Gene3D" id="3.30.70.20">
    <property type="match status" value="1"/>
</dbReference>
<evidence type="ECO:0000256" key="2">
    <source>
        <dbReference type="ARBA" id="ARBA00023004"/>
    </source>
</evidence>
<keyword evidence="2" id="KW-0408">Iron</keyword>
<evidence type="ECO:0000256" key="1">
    <source>
        <dbReference type="ARBA" id="ARBA00022723"/>
    </source>
</evidence>
<sequence>MSCDKDKLFNSGVLVEHVEGALLPPQEKWEAKKGGYVVIECPKRIPCNPCHTSCPTGAVLPFEDINDTPKIDYDKCTGCGICVSRCPGLACFVIDLTVGKGQALIKLPYEMLPLPSKGQKVKCLNRVGEEVAEGEITSVTEPSKDKTYVLSVLIPKDKADDIRAVKVQ</sequence>
<organism evidence="5 6">
    <name type="scientific">Synergistes jonesii</name>
    <dbReference type="NCBI Taxonomy" id="2754"/>
    <lineage>
        <taxon>Bacteria</taxon>
        <taxon>Thermotogati</taxon>
        <taxon>Synergistota</taxon>
        <taxon>Synergistia</taxon>
        <taxon>Synergistales</taxon>
        <taxon>Synergistaceae</taxon>
        <taxon>Synergistes</taxon>
    </lineage>
</organism>
<dbReference type="GO" id="GO:0046872">
    <property type="term" value="F:metal ion binding"/>
    <property type="evidence" value="ECO:0007669"/>
    <property type="project" value="UniProtKB-KW"/>
</dbReference>
<gene>
    <name evidence="5" type="ORF">EH55_05745</name>
</gene>
<dbReference type="InterPro" id="IPR017896">
    <property type="entry name" value="4Fe4S_Fe-S-bd"/>
</dbReference>
<evidence type="ECO:0000313" key="6">
    <source>
        <dbReference type="Proteomes" id="UP000027665"/>
    </source>
</evidence>
<keyword evidence="6" id="KW-1185">Reference proteome</keyword>